<keyword evidence="4 9" id="KW-0413">Isomerase</keyword>
<dbReference type="OrthoDB" id="9781654at2"/>
<evidence type="ECO:0000313" key="9">
    <source>
        <dbReference type="EMBL" id="TCL75107.1"/>
    </source>
</evidence>
<accession>A0A4V2QGA7</accession>
<evidence type="ECO:0000256" key="5">
    <source>
        <dbReference type="ARBA" id="ARBA00023277"/>
    </source>
</evidence>
<dbReference type="GO" id="GO:0047828">
    <property type="term" value="F:D-lyxose ketol-isomerase activity"/>
    <property type="evidence" value="ECO:0007669"/>
    <property type="project" value="UniProtKB-EC"/>
</dbReference>
<dbReference type="Proteomes" id="UP000295008">
    <property type="component" value="Unassembled WGS sequence"/>
</dbReference>
<dbReference type="InterPro" id="IPR014710">
    <property type="entry name" value="RmlC-like_jellyroll"/>
</dbReference>
<evidence type="ECO:0000256" key="3">
    <source>
        <dbReference type="ARBA" id="ARBA00023211"/>
    </source>
</evidence>
<comment type="cofactor">
    <cofactor evidence="1">
        <name>Mn(2+)</name>
        <dbReference type="ChEBI" id="CHEBI:29035"/>
    </cofactor>
</comment>
<evidence type="ECO:0000256" key="6">
    <source>
        <dbReference type="ARBA" id="ARBA00044907"/>
    </source>
</evidence>
<protein>
    <recommendedName>
        <fullName evidence="8">D-lyxose ketol-isomerase</fullName>
        <ecNumber evidence="8">5.3.1.15</ecNumber>
    </recommendedName>
</protein>
<keyword evidence="10" id="KW-1185">Reference proteome</keyword>
<dbReference type="EMBL" id="SLUN01000003">
    <property type="protein sequence ID" value="TCL75107.1"/>
    <property type="molecule type" value="Genomic_DNA"/>
</dbReference>
<comment type="catalytic activity">
    <reaction evidence="6">
        <text>D-lyxose = D-xylulose</text>
        <dbReference type="Rhea" id="RHEA:14201"/>
        <dbReference type="ChEBI" id="CHEBI:16789"/>
        <dbReference type="ChEBI" id="CHEBI:17140"/>
        <dbReference type="EC" id="5.3.1.15"/>
    </reaction>
</comment>
<gene>
    <name evidence="9" type="ORF">EDC14_100337</name>
</gene>
<name>A0A4V2QGA7_HYDET</name>
<dbReference type="Pfam" id="PF07385">
    <property type="entry name" value="Lyx_isomer"/>
    <property type="match status" value="1"/>
</dbReference>
<dbReference type="CDD" id="cd20308">
    <property type="entry name" value="cupin_YdaE"/>
    <property type="match status" value="1"/>
</dbReference>
<keyword evidence="3" id="KW-0464">Manganese</keyword>
<dbReference type="InterPro" id="IPR010864">
    <property type="entry name" value="D-lyxose_isomer"/>
</dbReference>
<keyword evidence="2" id="KW-0479">Metal-binding</keyword>
<dbReference type="EC" id="5.3.1.15" evidence="8"/>
<dbReference type="Gene3D" id="2.60.120.10">
    <property type="entry name" value="Jelly Rolls"/>
    <property type="match status" value="1"/>
</dbReference>
<sequence>MSLTKQQWEKAQQRALALFEKAAIVLTDREKEHLEVADFGLEDLDRFGLEIVTYVNTDRCCAKELVLFPGQTCPEHRHPPVAGEPGKEETFRCRYGLVYLYVAGPATPEPEIKATLPAGREQYFTARHQIILHPGDQYTLAPDTWHWFQAGPEGAVVSEFSTKSRDEADLWSDPQIQRIPEIR</sequence>
<dbReference type="InterPro" id="IPR011051">
    <property type="entry name" value="RmlC_Cupin_sf"/>
</dbReference>
<evidence type="ECO:0000313" key="10">
    <source>
        <dbReference type="Proteomes" id="UP000295008"/>
    </source>
</evidence>
<evidence type="ECO:0000256" key="4">
    <source>
        <dbReference type="ARBA" id="ARBA00023235"/>
    </source>
</evidence>
<proteinExistence type="inferred from homology"/>
<evidence type="ECO:0000256" key="1">
    <source>
        <dbReference type="ARBA" id="ARBA00001936"/>
    </source>
</evidence>
<dbReference type="SUPFAM" id="SSF51182">
    <property type="entry name" value="RmlC-like cupins"/>
    <property type="match status" value="1"/>
</dbReference>
<evidence type="ECO:0000256" key="8">
    <source>
        <dbReference type="ARBA" id="ARBA00044972"/>
    </source>
</evidence>
<keyword evidence="5" id="KW-0119">Carbohydrate metabolism</keyword>
<dbReference type="GO" id="GO:0046872">
    <property type="term" value="F:metal ion binding"/>
    <property type="evidence" value="ECO:0007669"/>
    <property type="project" value="UniProtKB-KW"/>
</dbReference>
<comment type="similarity">
    <text evidence="7">Belongs to the D-lyxose ketol-isomerase family.</text>
</comment>
<dbReference type="RefSeq" id="WP_132012797.1">
    <property type="nucleotide sequence ID" value="NZ_SLUN01000003.1"/>
</dbReference>
<evidence type="ECO:0000256" key="2">
    <source>
        <dbReference type="ARBA" id="ARBA00022723"/>
    </source>
</evidence>
<organism evidence="9 10">
    <name type="scientific">Hydrogenispora ethanolica</name>
    <dbReference type="NCBI Taxonomy" id="1082276"/>
    <lineage>
        <taxon>Bacteria</taxon>
        <taxon>Bacillati</taxon>
        <taxon>Bacillota</taxon>
        <taxon>Hydrogenispora</taxon>
    </lineage>
</organism>
<reference evidence="9 10" key="1">
    <citation type="submission" date="2019-03" db="EMBL/GenBank/DDBJ databases">
        <title>Genomic Encyclopedia of Type Strains, Phase IV (KMG-IV): sequencing the most valuable type-strain genomes for metagenomic binning, comparative biology and taxonomic classification.</title>
        <authorList>
            <person name="Goeker M."/>
        </authorList>
    </citation>
    <scope>NUCLEOTIDE SEQUENCE [LARGE SCALE GENOMIC DNA]</scope>
    <source>
        <strain evidence="9 10">LX-B</strain>
    </source>
</reference>
<comment type="caution">
    <text evidence="9">The sequence shown here is derived from an EMBL/GenBank/DDBJ whole genome shotgun (WGS) entry which is preliminary data.</text>
</comment>
<dbReference type="AlphaFoldDB" id="A0A4V2QGA7"/>
<evidence type="ECO:0000256" key="7">
    <source>
        <dbReference type="ARBA" id="ARBA00044951"/>
    </source>
</evidence>